<evidence type="ECO:0000313" key="2">
    <source>
        <dbReference type="Proteomes" id="UP000554235"/>
    </source>
</evidence>
<protein>
    <submittedName>
        <fullName evidence="1">Uncharacterized protein</fullName>
    </submittedName>
</protein>
<dbReference type="OrthoDB" id="5295627at2759"/>
<organism evidence="1 2">
    <name type="scientific">Fusarium albosuccineum</name>
    <dbReference type="NCBI Taxonomy" id="1237068"/>
    <lineage>
        <taxon>Eukaryota</taxon>
        <taxon>Fungi</taxon>
        <taxon>Dikarya</taxon>
        <taxon>Ascomycota</taxon>
        <taxon>Pezizomycotina</taxon>
        <taxon>Sordariomycetes</taxon>
        <taxon>Hypocreomycetidae</taxon>
        <taxon>Hypocreales</taxon>
        <taxon>Nectriaceae</taxon>
        <taxon>Fusarium</taxon>
        <taxon>Fusarium decemcellulare species complex</taxon>
    </lineage>
</organism>
<dbReference type="EMBL" id="JAADYS010001303">
    <property type="protein sequence ID" value="KAF4463816.1"/>
    <property type="molecule type" value="Genomic_DNA"/>
</dbReference>
<dbReference type="Proteomes" id="UP000554235">
    <property type="component" value="Unassembled WGS sequence"/>
</dbReference>
<dbReference type="AlphaFoldDB" id="A0A8H4PC19"/>
<dbReference type="InterPro" id="IPR049232">
    <property type="entry name" value="DUF6829"/>
</dbReference>
<feature type="non-terminal residue" evidence="1">
    <location>
        <position position="1"/>
    </location>
</feature>
<comment type="caution">
    <text evidence="1">The sequence shown here is derived from an EMBL/GenBank/DDBJ whole genome shotgun (WGS) entry which is preliminary data.</text>
</comment>
<accession>A0A8H4PC19</accession>
<sequence>PSPSHIIYETEHDEVNRTLVAVLSLRWICNNQYEAFTRTQPDQVTLTRSSFDWIRDIFTKGVQTQMDLYTLLTYIVINDLGKDPQLASDFRDKTREDISALNHDMILLKAVEAGLVPCIDHLPPTHKLEVMRGIWLGAEFNVGQLAQAENAPASLSILQDMRGHEHAWEVHFMQQILDISGAAGHEDWTSAKKFIQPIFEAYYNVYDVATRIIRGQEGLRQGYDLILTRRSEMLSDKGFRVLDIQSLGDRVLMRLLCMGGVTDVETAELYHAVWMALDDTTKHSLVYSMNVDGSTAEPAVQPTYMPAMLAQGLAEVSPLSWTDKSRRLQSMLKYLARVMTLTDEPNGRVIVVERSVLWVVKDVIQSHAFQENPAILEQTDVPKSAVAKSA</sequence>
<feature type="non-terminal residue" evidence="1">
    <location>
        <position position="390"/>
    </location>
</feature>
<evidence type="ECO:0000313" key="1">
    <source>
        <dbReference type="EMBL" id="KAF4463816.1"/>
    </source>
</evidence>
<reference evidence="1 2" key="1">
    <citation type="submission" date="2020-01" db="EMBL/GenBank/DDBJ databases">
        <title>Identification and distribution of gene clusters putatively required for synthesis of sphingolipid metabolism inhibitors in phylogenetically diverse species of the filamentous fungus Fusarium.</title>
        <authorList>
            <person name="Kim H.-S."/>
            <person name="Busman M."/>
            <person name="Brown D.W."/>
            <person name="Divon H."/>
            <person name="Uhlig S."/>
            <person name="Proctor R.H."/>
        </authorList>
    </citation>
    <scope>NUCLEOTIDE SEQUENCE [LARGE SCALE GENOMIC DNA]</scope>
    <source>
        <strain evidence="1 2">NRRL 20459</strain>
    </source>
</reference>
<keyword evidence="2" id="KW-1185">Reference proteome</keyword>
<dbReference type="Pfam" id="PF20717">
    <property type="entry name" value="DUF6829"/>
    <property type="match status" value="1"/>
</dbReference>
<name>A0A8H4PC19_9HYPO</name>
<proteinExistence type="predicted"/>
<gene>
    <name evidence="1" type="ORF">FALBO_9358</name>
</gene>